<evidence type="ECO:0000313" key="1">
    <source>
        <dbReference type="EMBL" id="RIA99944.1"/>
    </source>
</evidence>
<dbReference type="AlphaFoldDB" id="A0A397TYM6"/>
<sequence length="183" mass="21283">MRTLAICHVVYLATDFHVICDVKNHWNVDINVLVFVLLICLCKKSIAKVDWTFERMIVLSCGHVYTADSLDHLMEMNEYYEKDSNDQWIGLKTITSQPSDPKSCPQCRAPIKNICRYGRAIKKNVLDIQSKKFLVKYDSQLKKRNKDITNATKQLENKRAEFLKEIQMPLKAKKMNKIEKNSA</sequence>
<comment type="caution">
    <text evidence="1">The sequence shown here is derived from an EMBL/GenBank/DDBJ whole genome shotgun (WGS) entry which is preliminary data.</text>
</comment>
<dbReference type="STRING" id="44941.A0A397TYM6"/>
<dbReference type="InterPro" id="IPR013083">
    <property type="entry name" value="Znf_RING/FYVE/PHD"/>
</dbReference>
<evidence type="ECO:0000313" key="2">
    <source>
        <dbReference type="Proteomes" id="UP000266673"/>
    </source>
</evidence>
<dbReference type="Gene3D" id="3.30.40.10">
    <property type="entry name" value="Zinc/RING finger domain, C3HC4 (zinc finger)"/>
    <property type="match status" value="1"/>
</dbReference>
<dbReference type="EMBL" id="QKWP01006039">
    <property type="protein sequence ID" value="RIA99944.1"/>
    <property type="molecule type" value="Genomic_DNA"/>
</dbReference>
<gene>
    <name evidence="1" type="ORF">C2G38_2130706</name>
</gene>
<dbReference type="OrthoDB" id="2423195at2759"/>
<reference evidence="1 2" key="1">
    <citation type="submission" date="2018-06" db="EMBL/GenBank/DDBJ databases">
        <title>Comparative genomics reveals the genomic features of Rhizophagus irregularis, R. cerebriforme, R. diaphanum and Gigaspora rosea, and their symbiotic lifestyle signature.</title>
        <authorList>
            <person name="Morin E."/>
            <person name="San Clemente H."/>
            <person name="Chen E.C.H."/>
            <person name="De La Providencia I."/>
            <person name="Hainaut M."/>
            <person name="Kuo A."/>
            <person name="Kohler A."/>
            <person name="Murat C."/>
            <person name="Tang N."/>
            <person name="Roy S."/>
            <person name="Loubradou J."/>
            <person name="Henrissat B."/>
            <person name="Grigoriev I.V."/>
            <person name="Corradi N."/>
            <person name="Roux C."/>
            <person name="Martin F.M."/>
        </authorList>
    </citation>
    <scope>NUCLEOTIDE SEQUENCE [LARGE SCALE GENOMIC DNA]</scope>
    <source>
        <strain evidence="1 2">DAOM 194757</strain>
    </source>
</reference>
<feature type="non-terminal residue" evidence="1">
    <location>
        <position position="183"/>
    </location>
</feature>
<keyword evidence="2" id="KW-1185">Reference proteome</keyword>
<proteinExistence type="predicted"/>
<accession>A0A397TYM6</accession>
<dbReference type="Proteomes" id="UP000266673">
    <property type="component" value="Unassembled WGS sequence"/>
</dbReference>
<organism evidence="1 2">
    <name type="scientific">Gigaspora rosea</name>
    <dbReference type="NCBI Taxonomy" id="44941"/>
    <lineage>
        <taxon>Eukaryota</taxon>
        <taxon>Fungi</taxon>
        <taxon>Fungi incertae sedis</taxon>
        <taxon>Mucoromycota</taxon>
        <taxon>Glomeromycotina</taxon>
        <taxon>Glomeromycetes</taxon>
        <taxon>Diversisporales</taxon>
        <taxon>Gigasporaceae</taxon>
        <taxon>Gigaspora</taxon>
    </lineage>
</organism>
<protein>
    <submittedName>
        <fullName evidence="1">Uncharacterized protein</fullName>
    </submittedName>
</protein>
<name>A0A397TYM6_9GLOM</name>